<feature type="region of interest" description="Disordered" evidence="1">
    <location>
        <begin position="839"/>
        <end position="869"/>
    </location>
</feature>
<sequence length="869" mass="97063">MDTMLGYDVYSNVLADIVCEPSLSLPLTIGLYAKWGSGKSILLAKLKDSMNSFSRNWLEGAHLSMSGLIIFYLILFNIIFTMSLTTACATATSLAGLIAVWVVGGCLLIVLISSYCFLYYGSELRGWSVPTRVATSLSRFIYRVRLLWNVATLYAPMHSENDIASNPVSFLFADYHRLSSIGGEQALAKIVATLFEAAETHFGVLPVRLFCSLRTAYPGQHGSLRRHCGVPIVLLVGVAVCMLLASEIFMTVWLFSDRDTGSSALLVASIAFITVFLMLTIYPVIILLRYGYTNVPRKRVNEAARSIHKLRFEGLMQKLQSEVDLLADMIRSLDAFTRSQTRLVVVVDGLDNCEQERMVQTLDALELLFSARKHRPFITIIAVDPHIIVSAINHNMHSALTGTELTGHDYLKNIVNMPLYLHNSALRQLQNKLKDKRESLSDWKERYRRQDTFHGSHLSLVDGRQSRKATIVVGTRSIGESFLNDDYFSNMNPRAMRRIVNALTLTGRLMRAFEIDFSWLSLGHWVSLLEQWPSRMCWLIDRAVDINNNNLTLAEVYHQLKDRIPKKDSLIELDRNPDNFESFLDSPAIPSSEQLTVGHVKKFVPCTSNLDPYLRKLIRERRQGLEDPVQDLGFGSVVIPPAAKFLFADEKVWNTVCTPLVEMKLDAVCALVKRMDIAANRLDAIVRKFEQLNLGGLVLASCPLQDLKDALGIPLGDWTMVRILVETLKAFGSNVPGQKVDKRKALILPEEDEEGSDGVSVDLTTRRGTIVQSPPGLITAEERRRSIVMPDEMNSDQKWLMESLSGMDLTQTEGDLDLAPSSGASVHFDDAIEDGLASDADSTESRFGSRENLLDPGPILSRHSSSNGR</sequence>
<dbReference type="OrthoDB" id="6084525at2759"/>
<feature type="compositionally biased region" description="Basic and acidic residues" evidence="1">
    <location>
        <begin position="843"/>
        <end position="853"/>
    </location>
</feature>
<feature type="domain" description="Kinase D-interacting substrate of 220 kDa-like SAM" evidence="4">
    <location>
        <begin position="659"/>
        <end position="730"/>
    </location>
</feature>
<dbReference type="InterPro" id="IPR057092">
    <property type="entry name" value="SAM_KIDINS220"/>
</dbReference>
<keyword evidence="2" id="KW-0472">Membrane</keyword>
<evidence type="ECO:0000256" key="2">
    <source>
        <dbReference type="SAM" id="Phobius"/>
    </source>
</evidence>
<dbReference type="GO" id="GO:0030165">
    <property type="term" value="F:PDZ domain binding"/>
    <property type="evidence" value="ECO:0007669"/>
    <property type="project" value="TreeGrafter"/>
</dbReference>
<keyword evidence="2" id="KW-0812">Transmembrane</keyword>
<feature type="domain" description="KAP NTPase" evidence="3">
    <location>
        <begin position="7"/>
        <end position="510"/>
    </location>
</feature>
<accession>A0A0B1T6D9</accession>
<dbReference type="AlphaFoldDB" id="A0A0B1T6D9"/>
<name>A0A0B1T6D9_OESDE</name>
<feature type="transmembrane region" description="Helical" evidence="2">
    <location>
        <begin position="60"/>
        <end position="82"/>
    </location>
</feature>
<feature type="transmembrane region" description="Helical" evidence="2">
    <location>
        <begin position="267"/>
        <end position="288"/>
    </location>
</feature>
<dbReference type="PANTHER" id="PTHR24116:SF0">
    <property type="entry name" value="KINASE D-INTERACTING SUBSTRATE OF 220 KDA"/>
    <property type="match status" value="1"/>
</dbReference>
<keyword evidence="6" id="KW-1185">Reference proteome</keyword>
<evidence type="ECO:0000313" key="6">
    <source>
        <dbReference type="Proteomes" id="UP000053660"/>
    </source>
</evidence>
<organism evidence="5 6">
    <name type="scientific">Oesophagostomum dentatum</name>
    <name type="common">Nodular worm</name>
    <dbReference type="NCBI Taxonomy" id="61180"/>
    <lineage>
        <taxon>Eukaryota</taxon>
        <taxon>Metazoa</taxon>
        <taxon>Ecdysozoa</taxon>
        <taxon>Nematoda</taxon>
        <taxon>Chromadorea</taxon>
        <taxon>Rhabditida</taxon>
        <taxon>Rhabditina</taxon>
        <taxon>Rhabditomorpha</taxon>
        <taxon>Strongyloidea</taxon>
        <taxon>Strongylidae</taxon>
        <taxon>Oesophagostomum</taxon>
    </lineage>
</organism>
<dbReference type="GO" id="GO:0019887">
    <property type="term" value="F:protein kinase regulator activity"/>
    <property type="evidence" value="ECO:0007669"/>
    <property type="project" value="TreeGrafter"/>
</dbReference>
<dbReference type="EMBL" id="KN552117">
    <property type="protein sequence ID" value="KHJ91372.1"/>
    <property type="molecule type" value="Genomic_DNA"/>
</dbReference>
<dbReference type="Pfam" id="PF07693">
    <property type="entry name" value="KAP_NTPase"/>
    <property type="match status" value="1"/>
</dbReference>
<dbReference type="InterPro" id="IPR052771">
    <property type="entry name" value="Neurotrophin_sig_adaptor"/>
</dbReference>
<evidence type="ECO:0000259" key="3">
    <source>
        <dbReference type="Pfam" id="PF07693"/>
    </source>
</evidence>
<evidence type="ECO:0000313" key="5">
    <source>
        <dbReference type="EMBL" id="KHJ91372.1"/>
    </source>
</evidence>
<dbReference type="PANTHER" id="PTHR24116">
    <property type="entry name" value="KINASE D-INTERACTING SUBSTRATE OF 220 KDA"/>
    <property type="match status" value="1"/>
</dbReference>
<evidence type="ECO:0000256" key="1">
    <source>
        <dbReference type="SAM" id="MobiDB-lite"/>
    </source>
</evidence>
<feature type="transmembrane region" description="Helical" evidence="2">
    <location>
        <begin position="232"/>
        <end position="255"/>
    </location>
</feature>
<dbReference type="Proteomes" id="UP000053660">
    <property type="component" value="Unassembled WGS sequence"/>
</dbReference>
<dbReference type="InterPro" id="IPR011646">
    <property type="entry name" value="KAP_P-loop"/>
</dbReference>
<gene>
    <name evidence="5" type="ORF">OESDEN_08765</name>
</gene>
<proteinExistence type="predicted"/>
<keyword evidence="2" id="KW-1133">Transmembrane helix</keyword>
<dbReference type="Pfam" id="PF23307">
    <property type="entry name" value="SAM_KIDINS220"/>
    <property type="match status" value="1"/>
</dbReference>
<feature type="transmembrane region" description="Helical" evidence="2">
    <location>
        <begin position="94"/>
        <end position="120"/>
    </location>
</feature>
<reference evidence="5 6" key="1">
    <citation type="submission" date="2014-03" db="EMBL/GenBank/DDBJ databases">
        <title>Draft genome of the hookworm Oesophagostomum dentatum.</title>
        <authorList>
            <person name="Mitreva M."/>
        </authorList>
    </citation>
    <scope>NUCLEOTIDE SEQUENCE [LARGE SCALE GENOMIC DNA]</scope>
    <source>
        <strain evidence="5 6">OD-Hann</strain>
    </source>
</reference>
<protein>
    <submittedName>
        <fullName evidence="5">Putative ATP synthase F0, A subunit</fullName>
    </submittedName>
</protein>
<evidence type="ECO:0000259" key="4">
    <source>
        <dbReference type="Pfam" id="PF23307"/>
    </source>
</evidence>